<reference evidence="12" key="1">
    <citation type="submission" date="2019-10" db="EMBL/GenBank/DDBJ databases">
        <title>Short sand fly seasons in Tbilisi, Georgia, hinder development of host immunity to saliva of the visceral leishmaniasis vector Phlebotomus kandelakii.</title>
        <authorList>
            <person name="Oliveira F."/>
            <person name="Giorgobiani E."/>
            <person name="Guimaraes-Costa A.B."/>
            <person name="Abdeladhim M."/>
            <person name="Oristian J."/>
            <person name="Tskhvaradze L."/>
            <person name="Tsertsvadze N."/>
            <person name="Zakalashvili M."/>
            <person name="Valenzuela J.G."/>
            <person name="Kamhawi S."/>
        </authorList>
    </citation>
    <scope>NUCLEOTIDE SEQUENCE</scope>
    <source>
        <strain evidence="12">Wild-capture in Tbilisi</strain>
        <tissue evidence="12">Salivary glands</tissue>
    </source>
</reference>
<dbReference type="CDD" id="cd19578">
    <property type="entry name" value="serpinK_insect_SRPN2-like"/>
    <property type="match status" value="1"/>
</dbReference>
<keyword evidence="5 10" id="KW-0732">Signal</keyword>
<name>A0A6B2EG12_9DIPT</name>
<dbReference type="InterPro" id="IPR023796">
    <property type="entry name" value="Serpin_dom"/>
</dbReference>
<comment type="subcellular location">
    <subcellularLocation>
        <location evidence="1">Secreted</location>
    </subcellularLocation>
</comment>
<organism evidence="12">
    <name type="scientific">Phlebotomus kandelakii</name>
    <dbReference type="NCBI Taxonomy" id="1109342"/>
    <lineage>
        <taxon>Eukaryota</taxon>
        <taxon>Metazoa</taxon>
        <taxon>Ecdysozoa</taxon>
        <taxon>Arthropoda</taxon>
        <taxon>Hexapoda</taxon>
        <taxon>Insecta</taxon>
        <taxon>Pterygota</taxon>
        <taxon>Neoptera</taxon>
        <taxon>Endopterygota</taxon>
        <taxon>Diptera</taxon>
        <taxon>Nematocera</taxon>
        <taxon>Psychodoidea</taxon>
        <taxon>Psychodidae</taxon>
        <taxon>Phlebotomus</taxon>
        <taxon>Larroussius</taxon>
    </lineage>
</organism>
<evidence type="ECO:0000256" key="5">
    <source>
        <dbReference type="ARBA" id="ARBA00022729"/>
    </source>
</evidence>
<evidence type="ECO:0000256" key="8">
    <source>
        <dbReference type="RuleBase" id="RU000411"/>
    </source>
</evidence>
<evidence type="ECO:0000256" key="3">
    <source>
        <dbReference type="ARBA" id="ARBA00022525"/>
    </source>
</evidence>
<evidence type="ECO:0000256" key="7">
    <source>
        <dbReference type="ARBA" id="ARBA00023180"/>
    </source>
</evidence>
<feature type="region of interest" description="Disordered" evidence="9">
    <location>
        <begin position="28"/>
        <end position="60"/>
    </location>
</feature>
<accession>A0A6B2EG12</accession>
<feature type="compositionally biased region" description="Polar residues" evidence="9">
    <location>
        <begin position="47"/>
        <end position="59"/>
    </location>
</feature>
<proteinExistence type="inferred from homology"/>
<keyword evidence="4" id="KW-0646">Protease inhibitor</keyword>
<sequence length="448" mass="50856">MKIIFLTTVLLVAEGVWSDESAPTVEIVTPQSVRSQVTPKAPDAQPEGQTSSPTKSPSDSMDYWENDDFVPFEGPFKDIGDFDWNLSKIVFQENKGNAILSPFSVKLLMSLLFEASASGTLTQHQLRLATPTISTHYQSREFYKNIFNGLKKKSNDYTVNFGTRIYVDQFITPRQRYAAILEKHYLTELRQEDFNKAHETTEKINNWVANVTNDHIKDLVKEDDVQNSVMLMLNAVYFRGLWRKAFNRTIQLPFHVSLNESKTTDFILADGLYYFYESKELDAKILRIPYKGKQFAMTVILPNSRSGIDSFIRQIDTVLLHRIKWLMDEVECRVILPKFHFDLATQLKEPLIKLGISQIFTSDASLPSLARGQGLANRLQVSNVIQKAGIIVDEKGSTAYAASEVSLVNKFGDDEFVMFNANHPFLFAIEDETTGAILFTGKVMDPCL</sequence>
<dbReference type="InterPro" id="IPR036186">
    <property type="entry name" value="Serpin_sf"/>
</dbReference>
<dbReference type="FunFam" id="2.30.39.10:FF:000030">
    <property type="entry name" value="Serpin 2"/>
    <property type="match status" value="1"/>
</dbReference>
<dbReference type="InterPro" id="IPR023795">
    <property type="entry name" value="Serpin_CS"/>
</dbReference>
<evidence type="ECO:0000256" key="9">
    <source>
        <dbReference type="SAM" id="MobiDB-lite"/>
    </source>
</evidence>
<dbReference type="GO" id="GO:0004867">
    <property type="term" value="F:serine-type endopeptidase inhibitor activity"/>
    <property type="evidence" value="ECO:0007669"/>
    <property type="project" value="UniProtKB-KW"/>
</dbReference>
<keyword evidence="3" id="KW-0964">Secreted</keyword>
<dbReference type="AlphaFoldDB" id="A0A6B2EG12"/>
<evidence type="ECO:0000256" key="10">
    <source>
        <dbReference type="SAM" id="SignalP"/>
    </source>
</evidence>
<dbReference type="Gene3D" id="3.30.497.10">
    <property type="entry name" value="Antithrombin, subunit I, domain 2"/>
    <property type="match status" value="1"/>
</dbReference>
<evidence type="ECO:0000259" key="11">
    <source>
        <dbReference type="SMART" id="SM00093"/>
    </source>
</evidence>
<evidence type="ECO:0000256" key="6">
    <source>
        <dbReference type="ARBA" id="ARBA00022900"/>
    </source>
</evidence>
<keyword evidence="7" id="KW-0325">Glycoprotein</keyword>
<dbReference type="InterPro" id="IPR042185">
    <property type="entry name" value="Serpin_sf_2"/>
</dbReference>
<dbReference type="SUPFAM" id="SSF56574">
    <property type="entry name" value="Serpins"/>
    <property type="match status" value="1"/>
</dbReference>
<feature type="signal peptide" evidence="10">
    <location>
        <begin position="1"/>
        <end position="18"/>
    </location>
</feature>
<dbReference type="InterPro" id="IPR042178">
    <property type="entry name" value="Serpin_sf_1"/>
</dbReference>
<feature type="compositionally biased region" description="Polar residues" evidence="9">
    <location>
        <begin position="29"/>
        <end position="38"/>
    </location>
</feature>
<dbReference type="Pfam" id="PF00079">
    <property type="entry name" value="Serpin"/>
    <property type="match status" value="1"/>
</dbReference>
<dbReference type="GO" id="GO:0005615">
    <property type="term" value="C:extracellular space"/>
    <property type="evidence" value="ECO:0007669"/>
    <property type="project" value="InterPro"/>
</dbReference>
<evidence type="ECO:0000256" key="1">
    <source>
        <dbReference type="ARBA" id="ARBA00004613"/>
    </source>
</evidence>
<dbReference type="PROSITE" id="PS00284">
    <property type="entry name" value="SERPIN"/>
    <property type="match status" value="1"/>
</dbReference>
<feature type="chain" id="PRO_5025375197" evidence="10">
    <location>
        <begin position="19"/>
        <end position="448"/>
    </location>
</feature>
<evidence type="ECO:0000256" key="2">
    <source>
        <dbReference type="ARBA" id="ARBA00009500"/>
    </source>
</evidence>
<evidence type="ECO:0000256" key="4">
    <source>
        <dbReference type="ARBA" id="ARBA00022690"/>
    </source>
</evidence>
<dbReference type="SMART" id="SM00093">
    <property type="entry name" value="SERPIN"/>
    <property type="match status" value="1"/>
</dbReference>
<dbReference type="InterPro" id="IPR000215">
    <property type="entry name" value="Serpin_fam"/>
</dbReference>
<protein>
    <submittedName>
        <fullName evidence="12">Putative serine protease inhibitor 27a</fullName>
    </submittedName>
</protein>
<keyword evidence="6" id="KW-0722">Serine protease inhibitor</keyword>
<dbReference type="EMBL" id="GIFK01004388">
    <property type="protein sequence ID" value="NBJ62091.1"/>
    <property type="molecule type" value="Transcribed_RNA"/>
</dbReference>
<dbReference type="PANTHER" id="PTHR11461">
    <property type="entry name" value="SERINE PROTEASE INHIBITOR, SERPIN"/>
    <property type="match status" value="1"/>
</dbReference>
<dbReference type="Gene3D" id="2.30.39.10">
    <property type="entry name" value="Alpha-1-antitrypsin, domain 1"/>
    <property type="match status" value="1"/>
</dbReference>
<comment type="similarity">
    <text evidence="2 8">Belongs to the serpin family.</text>
</comment>
<evidence type="ECO:0000313" key="12">
    <source>
        <dbReference type="EMBL" id="NBJ62091.1"/>
    </source>
</evidence>
<feature type="domain" description="Serpin" evidence="11">
    <location>
        <begin position="84"/>
        <end position="446"/>
    </location>
</feature>
<dbReference type="PANTHER" id="PTHR11461:SF357">
    <property type="entry name" value="SERINE PROTEASE INHIBITOR 27A"/>
    <property type="match status" value="1"/>
</dbReference>